<protein>
    <submittedName>
        <fullName evidence="1">Uncharacterized protein</fullName>
    </submittedName>
</protein>
<dbReference type="EnsemblPlants" id="TuG1812G0100003981.01.T01">
    <property type="protein sequence ID" value="TuG1812G0100003981.01.T01.cds420490"/>
    <property type="gene ID" value="TuG1812G0100003981.01"/>
</dbReference>
<evidence type="ECO:0000313" key="1">
    <source>
        <dbReference type="EnsemblPlants" id="TuG1812G0100003981.01.T01.cds420490"/>
    </source>
</evidence>
<reference evidence="2" key="1">
    <citation type="journal article" date="2013" name="Nature">
        <title>Draft genome of the wheat A-genome progenitor Triticum urartu.</title>
        <authorList>
            <person name="Ling H.Q."/>
            <person name="Zhao S."/>
            <person name="Liu D."/>
            <person name="Wang J."/>
            <person name="Sun H."/>
            <person name="Zhang C."/>
            <person name="Fan H."/>
            <person name="Li D."/>
            <person name="Dong L."/>
            <person name="Tao Y."/>
            <person name="Gao C."/>
            <person name="Wu H."/>
            <person name="Li Y."/>
            <person name="Cui Y."/>
            <person name="Guo X."/>
            <person name="Zheng S."/>
            <person name="Wang B."/>
            <person name="Yu K."/>
            <person name="Liang Q."/>
            <person name="Yang W."/>
            <person name="Lou X."/>
            <person name="Chen J."/>
            <person name="Feng M."/>
            <person name="Jian J."/>
            <person name="Zhang X."/>
            <person name="Luo G."/>
            <person name="Jiang Y."/>
            <person name="Liu J."/>
            <person name="Wang Z."/>
            <person name="Sha Y."/>
            <person name="Zhang B."/>
            <person name="Wu H."/>
            <person name="Tang D."/>
            <person name="Shen Q."/>
            <person name="Xue P."/>
            <person name="Zou S."/>
            <person name="Wang X."/>
            <person name="Liu X."/>
            <person name="Wang F."/>
            <person name="Yang Y."/>
            <person name="An X."/>
            <person name="Dong Z."/>
            <person name="Zhang K."/>
            <person name="Zhang X."/>
            <person name="Luo M.C."/>
            <person name="Dvorak J."/>
            <person name="Tong Y."/>
            <person name="Wang J."/>
            <person name="Yang H."/>
            <person name="Li Z."/>
            <person name="Wang D."/>
            <person name="Zhang A."/>
            <person name="Wang J."/>
        </authorList>
    </citation>
    <scope>NUCLEOTIDE SEQUENCE</scope>
    <source>
        <strain evidence="2">cv. G1812</strain>
    </source>
</reference>
<keyword evidence="2" id="KW-1185">Reference proteome</keyword>
<sequence>MHINYRRKVLVKNHNKLPFRMLQIYWCPVTVYMQLCTSL</sequence>
<dbReference type="Gramene" id="TuG1812G0100003981.01.T01">
    <property type="protein sequence ID" value="TuG1812G0100003981.01.T01.cds420490"/>
    <property type="gene ID" value="TuG1812G0100003981.01"/>
</dbReference>
<evidence type="ECO:0000313" key="2">
    <source>
        <dbReference type="Proteomes" id="UP000015106"/>
    </source>
</evidence>
<dbReference type="AlphaFoldDB" id="A0A8R7P3T2"/>
<reference evidence="1" key="3">
    <citation type="submission" date="2022-06" db="UniProtKB">
        <authorList>
            <consortium name="EnsemblPlants"/>
        </authorList>
    </citation>
    <scope>IDENTIFICATION</scope>
</reference>
<proteinExistence type="predicted"/>
<accession>A0A8R7P3T2</accession>
<dbReference type="Proteomes" id="UP000015106">
    <property type="component" value="Chromosome 1"/>
</dbReference>
<reference evidence="1" key="2">
    <citation type="submission" date="2018-03" db="EMBL/GenBank/DDBJ databases">
        <title>The Triticum urartu genome reveals the dynamic nature of wheat genome evolution.</title>
        <authorList>
            <person name="Ling H."/>
            <person name="Ma B."/>
            <person name="Shi X."/>
            <person name="Liu H."/>
            <person name="Dong L."/>
            <person name="Sun H."/>
            <person name="Cao Y."/>
            <person name="Gao Q."/>
            <person name="Zheng S."/>
            <person name="Li Y."/>
            <person name="Yu Y."/>
            <person name="Du H."/>
            <person name="Qi M."/>
            <person name="Li Y."/>
            <person name="Yu H."/>
            <person name="Cui Y."/>
            <person name="Wang N."/>
            <person name="Chen C."/>
            <person name="Wu H."/>
            <person name="Zhao Y."/>
            <person name="Zhang J."/>
            <person name="Li Y."/>
            <person name="Zhou W."/>
            <person name="Zhang B."/>
            <person name="Hu W."/>
            <person name="Eijk M."/>
            <person name="Tang J."/>
            <person name="Witsenboer H."/>
            <person name="Zhao S."/>
            <person name="Li Z."/>
            <person name="Zhang A."/>
            <person name="Wang D."/>
            <person name="Liang C."/>
        </authorList>
    </citation>
    <scope>NUCLEOTIDE SEQUENCE [LARGE SCALE GENOMIC DNA]</scope>
    <source>
        <strain evidence="1">cv. G1812</strain>
    </source>
</reference>
<name>A0A8R7P3T2_TRIUA</name>
<organism evidence="1 2">
    <name type="scientific">Triticum urartu</name>
    <name type="common">Red wild einkorn</name>
    <name type="synonym">Crithodium urartu</name>
    <dbReference type="NCBI Taxonomy" id="4572"/>
    <lineage>
        <taxon>Eukaryota</taxon>
        <taxon>Viridiplantae</taxon>
        <taxon>Streptophyta</taxon>
        <taxon>Embryophyta</taxon>
        <taxon>Tracheophyta</taxon>
        <taxon>Spermatophyta</taxon>
        <taxon>Magnoliopsida</taxon>
        <taxon>Liliopsida</taxon>
        <taxon>Poales</taxon>
        <taxon>Poaceae</taxon>
        <taxon>BOP clade</taxon>
        <taxon>Pooideae</taxon>
        <taxon>Triticodae</taxon>
        <taxon>Triticeae</taxon>
        <taxon>Triticinae</taxon>
        <taxon>Triticum</taxon>
    </lineage>
</organism>